<evidence type="ECO:0000259" key="2">
    <source>
        <dbReference type="PROSITE" id="PS50104"/>
    </source>
</evidence>
<dbReference type="SMART" id="SM00255">
    <property type="entry name" value="TIR"/>
    <property type="match status" value="1"/>
</dbReference>
<dbReference type="GO" id="GO:0043531">
    <property type="term" value="F:ADP binding"/>
    <property type="evidence" value="ECO:0007669"/>
    <property type="project" value="InterPro"/>
</dbReference>
<dbReference type="PANTHER" id="PTHR11017">
    <property type="entry name" value="LEUCINE-RICH REPEAT-CONTAINING PROTEIN"/>
    <property type="match status" value="1"/>
</dbReference>
<reference evidence="3" key="1">
    <citation type="submission" date="2023-10" db="EMBL/GenBank/DDBJ databases">
        <title>Chromosome-level genome of the transformable northern wattle, Acacia crassicarpa.</title>
        <authorList>
            <person name="Massaro I."/>
            <person name="Sinha N.R."/>
            <person name="Poethig S."/>
            <person name="Leichty A.R."/>
        </authorList>
    </citation>
    <scope>NUCLEOTIDE SEQUENCE</scope>
    <source>
        <strain evidence="3">Acra3RX</strain>
        <tissue evidence="3">Leaf</tissue>
    </source>
</reference>
<organism evidence="3 4">
    <name type="scientific">Acacia crassicarpa</name>
    <name type="common">northern wattle</name>
    <dbReference type="NCBI Taxonomy" id="499986"/>
    <lineage>
        <taxon>Eukaryota</taxon>
        <taxon>Viridiplantae</taxon>
        <taxon>Streptophyta</taxon>
        <taxon>Embryophyta</taxon>
        <taxon>Tracheophyta</taxon>
        <taxon>Spermatophyta</taxon>
        <taxon>Magnoliopsida</taxon>
        <taxon>eudicotyledons</taxon>
        <taxon>Gunneridae</taxon>
        <taxon>Pentapetalae</taxon>
        <taxon>rosids</taxon>
        <taxon>fabids</taxon>
        <taxon>Fabales</taxon>
        <taxon>Fabaceae</taxon>
        <taxon>Caesalpinioideae</taxon>
        <taxon>mimosoid clade</taxon>
        <taxon>Acacieae</taxon>
        <taxon>Acacia</taxon>
    </lineage>
</organism>
<sequence length="357" mass="40612">MAYSSQISGIKYDVFISFRGTDTRHGFLSHLKKELRQKQIDAYVDNRLESGNRISLSLVRAIKESLMSLIIFSKDYASSRWCLEELVQIIECMVNQNQIVIPVFYNTDSSDVRHQKGFYDAAFVKHDKNYKEMVPIWKSALNKAANLSGFHSSNCENEAEPELVEVIGKCLSTRLDIMFQSDLTGLVGIDQKIADLESLMNQGSEDVRVIGIWGLGGMVKTTIATAVFNRFHSEYEGYCFLANVREESENHGIMYLKNKILSILFEEHDLHIGTPNGMPPHVKRKLLRKRVLLVLDDISGSDQLEILVGAFDCFGCGSRIIITTRDKQMLAKGVDKIYEVKPLMFDDSVKHFYVQFL</sequence>
<dbReference type="AlphaFoldDB" id="A0AAE1JBF7"/>
<dbReference type="PRINTS" id="PR00364">
    <property type="entry name" value="DISEASERSIST"/>
</dbReference>
<keyword evidence="1" id="KW-0520">NAD</keyword>
<feature type="domain" description="TIR" evidence="2">
    <location>
        <begin position="10"/>
        <end position="175"/>
    </location>
</feature>
<keyword evidence="4" id="KW-1185">Reference proteome</keyword>
<dbReference type="GO" id="GO:0006952">
    <property type="term" value="P:defense response"/>
    <property type="evidence" value="ECO:0007669"/>
    <property type="project" value="InterPro"/>
</dbReference>
<dbReference type="InterPro" id="IPR027417">
    <property type="entry name" value="P-loop_NTPase"/>
</dbReference>
<protein>
    <recommendedName>
        <fullName evidence="2">TIR domain-containing protein</fullName>
    </recommendedName>
</protein>
<accession>A0AAE1JBF7</accession>
<evidence type="ECO:0000313" key="4">
    <source>
        <dbReference type="Proteomes" id="UP001293593"/>
    </source>
</evidence>
<dbReference type="InterPro" id="IPR002182">
    <property type="entry name" value="NB-ARC"/>
</dbReference>
<dbReference type="Gene3D" id="3.40.50.300">
    <property type="entry name" value="P-loop containing nucleotide triphosphate hydrolases"/>
    <property type="match status" value="1"/>
</dbReference>
<dbReference type="EMBL" id="JAWXYG010000007">
    <property type="protein sequence ID" value="KAK4267291.1"/>
    <property type="molecule type" value="Genomic_DNA"/>
</dbReference>
<dbReference type="Pfam" id="PF00931">
    <property type="entry name" value="NB-ARC"/>
    <property type="match status" value="1"/>
</dbReference>
<evidence type="ECO:0000313" key="3">
    <source>
        <dbReference type="EMBL" id="KAK4267291.1"/>
    </source>
</evidence>
<dbReference type="SUPFAM" id="SSF52540">
    <property type="entry name" value="P-loop containing nucleoside triphosphate hydrolases"/>
    <property type="match status" value="1"/>
</dbReference>
<dbReference type="GO" id="GO:0007165">
    <property type="term" value="P:signal transduction"/>
    <property type="evidence" value="ECO:0007669"/>
    <property type="project" value="InterPro"/>
</dbReference>
<comment type="caution">
    <text evidence="3">The sequence shown here is derived from an EMBL/GenBank/DDBJ whole genome shotgun (WGS) entry which is preliminary data.</text>
</comment>
<dbReference type="PANTHER" id="PTHR11017:SF479">
    <property type="entry name" value="DISEASE RESISTANCE PROTEIN (TIR-NBS-LRR CLASS) FAMILY"/>
    <property type="match status" value="1"/>
</dbReference>
<name>A0AAE1JBF7_9FABA</name>
<proteinExistence type="predicted"/>
<dbReference type="FunFam" id="3.40.50.10140:FF:000007">
    <property type="entry name" value="Disease resistance protein (TIR-NBS-LRR class)"/>
    <property type="match status" value="1"/>
</dbReference>
<dbReference type="InterPro" id="IPR000157">
    <property type="entry name" value="TIR_dom"/>
</dbReference>
<gene>
    <name evidence="3" type="ORF">QN277_024089</name>
</gene>
<dbReference type="SUPFAM" id="SSF52200">
    <property type="entry name" value="Toll/Interleukin receptor TIR domain"/>
    <property type="match status" value="1"/>
</dbReference>
<dbReference type="Pfam" id="PF01582">
    <property type="entry name" value="TIR"/>
    <property type="match status" value="1"/>
</dbReference>
<dbReference type="PROSITE" id="PS50104">
    <property type="entry name" value="TIR"/>
    <property type="match status" value="1"/>
</dbReference>
<dbReference type="Proteomes" id="UP001293593">
    <property type="component" value="Unassembled WGS sequence"/>
</dbReference>
<dbReference type="InterPro" id="IPR035897">
    <property type="entry name" value="Toll_tir_struct_dom_sf"/>
</dbReference>
<evidence type="ECO:0000256" key="1">
    <source>
        <dbReference type="ARBA" id="ARBA00023027"/>
    </source>
</evidence>
<dbReference type="InterPro" id="IPR044974">
    <property type="entry name" value="Disease_R_plants"/>
</dbReference>
<dbReference type="Gene3D" id="3.40.50.10140">
    <property type="entry name" value="Toll/interleukin-1 receptor homology (TIR) domain"/>
    <property type="match status" value="1"/>
</dbReference>